<comment type="caution">
    <text evidence="1">The sequence shown here is derived from an EMBL/GenBank/DDBJ whole genome shotgun (WGS) entry which is preliminary data.</text>
</comment>
<accession>A0A4Y2FJH8</accession>
<evidence type="ECO:0000313" key="1">
    <source>
        <dbReference type="EMBL" id="GBM41660.1"/>
    </source>
</evidence>
<keyword evidence="2" id="KW-1185">Reference proteome</keyword>
<organism evidence="1 2">
    <name type="scientific">Araneus ventricosus</name>
    <name type="common">Orbweaver spider</name>
    <name type="synonym">Epeira ventricosa</name>
    <dbReference type="NCBI Taxonomy" id="182803"/>
    <lineage>
        <taxon>Eukaryota</taxon>
        <taxon>Metazoa</taxon>
        <taxon>Ecdysozoa</taxon>
        <taxon>Arthropoda</taxon>
        <taxon>Chelicerata</taxon>
        <taxon>Arachnida</taxon>
        <taxon>Araneae</taxon>
        <taxon>Araneomorphae</taxon>
        <taxon>Entelegynae</taxon>
        <taxon>Araneoidea</taxon>
        <taxon>Araneidae</taxon>
        <taxon>Araneus</taxon>
    </lineage>
</organism>
<evidence type="ECO:0000313" key="2">
    <source>
        <dbReference type="Proteomes" id="UP000499080"/>
    </source>
</evidence>
<protein>
    <submittedName>
        <fullName evidence="1">Uncharacterized protein</fullName>
    </submittedName>
</protein>
<name>A0A4Y2FJH8_ARAVE</name>
<dbReference type="EMBL" id="BGPR01000970">
    <property type="protein sequence ID" value="GBM41660.1"/>
    <property type="molecule type" value="Genomic_DNA"/>
</dbReference>
<dbReference type="Proteomes" id="UP000499080">
    <property type="component" value="Unassembled WGS sequence"/>
</dbReference>
<gene>
    <name evidence="1" type="ORF">AVEN_46932_1</name>
</gene>
<proteinExistence type="predicted"/>
<dbReference type="AlphaFoldDB" id="A0A4Y2FJH8"/>
<reference evidence="1 2" key="1">
    <citation type="journal article" date="2019" name="Sci. Rep.">
        <title>Orb-weaving spider Araneus ventricosus genome elucidates the spidroin gene catalogue.</title>
        <authorList>
            <person name="Kono N."/>
            <person name="Nakamura H."/>
            <person name="Ohtoshi R."/>
            <person name="Moran D.A.P."/>
            <person name="Shinohara A."/>
            <person name="Yoshida Y."/>
            <person name="Fujiwara M."/>
            <person name="Mori M."/>
            <person name="Tomita M."/>
            <person name="Arakawa K."/>
        </authorList>
    </citation>
    <scope>NUCLEOTIDE SEQUENCE [LARGE SCALE GENOMIC DNA]</scope>
</reference>
<sequence length="101" mass="11803">MTHEQRGEYFFPKNNEMCLRATEKCKNSSSYSSNHSSVCKQIFAGMLRSEYGHETREVQPSRFSRTRFNRKINNPTPADRTGREIRLQIKNVKQALKNFGT</sequence>